<dbReference type="RefSeq" id="WP_311668137.1">
    <property type="nucleotide sequence ID" value="NZ_JAVREO010000009.1"/>
</dbReference>
<dbReference type="Proteomes" id="UP001183410">
    <property type="component" value="Unassembled WGS sequence"/>
</dbReference>
<dbReference type="EMBL" id="JAVREO010000009">
    <property type="protein sequence ID" value="MDT0268052.1"/>
    <property type="molecule type" value="Genomic_DNA"/>
</dbReference>
<name>A0ABU2JST9_9ACTN</name>
<comment type="caution">
    <text evidence="1">The sequence shown here is derived from an EMBL/GenBank/DDBJ whole genome shotgun (WGS) entry which is preliminary data.</text>
</comment>
<keyword evidence="2" id="KW-1185">Reference proteome</keyword>
<gene>
    <name evidence="1" type="ORF">RM844_17360</name>
</gene>
<evidence type="ECO:0000313" key="2">
    <source>
        <dbReference type="Proteomes" id="UP001183410"/>
    </source>
</evidence>
<reference evidence="2" key="1">
    <citation type="submission" date="2023-07" db="EMBL/GenBank/DDBJ databases">
        <title>30 novel species of actinomycetes from the DSMZ collection.</title>
        <authorList>
            <person name="Nouioui I."/>
        </authorList>
    </citation>
    <scope>NUCLEOTIDE SEQUENCE [LARGE SCALE GENOMIC DNA]</scope>
    <source>
        <strain evidence="2">DSM 44915</strain>
    </source>
</reference>
<sequence>MDLRQTVASFRNCAPLADATDAWVWSPAPGLHFSGALSPAGDTLFQLSYRGEYREEIARAVAVFSREHAAELASPERPLTPVAGFAAPGFAFDTLAALPPAVHQHYEYENPELNPFVYEVFPGYACEFAGDENEAETQARRRLISPSTLDREPVPYLKMRFRNTRTGVHSQGTQRGLAPLAILHQELAGLMDAPGSFVEFENRHHEVWRAAFDDTLTLDEKPTTLADAHSFADEVLLHR</sequence>
<proteinExistence type="predicted"/>
<protein>
    <submittedName>
        <fullName evidence="1">Uncharacterized protein</fullName>
    </submittedName>
</protein>
<accession>A0ABU2JST9</accession>
<organism evidence="1 2">
    <name type="scientific">Streptomyces chisholmiae</name>
    <dbReference type="NCBI Taxonomy" id="3075540"/>
    <lineage>
        <taxon>Bacteria</taxon>
        <taxon>Bacillati</taxon>
        <taxon>Actinomycetota</taxon>
        <taxon>Actinomycetes</taxon>
        <taxon>Kitasatosporales</taxon>
        <taxon>Streptomycetaceae</taxon>
        <taxon>Streptomyces</taxon>
    </lineage>
</organism>
<evidence type="ECO:0000313" key="1">
    <source>
        <dbReference type="EMBL" id="MDT0268052.1"/>
    </source>
</evidence>